<organism evidence="1 2">
    <name type="scientific">Araneus ventricosus</name>
    <name type="common">Orbweaver spider</name>
    <name type="synonym">Epeira ventricosa</name>
    <dbReference type="NCBI Taxonomy" id="182803"/>
    <lineage>
        <taxon>Eukaryota</taxon>
        <taxon>Metazoa</taxon>
        <taxon>Ecdysozoa</taxon>
        <taxon>Arthropoda</taxon>
        <taxon>Chelicerata</taxon>
        <taxon>Arachnida</taxon>
        <taxon>Araneae</taxon>
        <taxon>Araneomorphae</taxon>
        <taxon>Entelegynae</taxon>
        <taxon>Araneoidea</taxon>
        <taxon>Araneidae</taxon>
        <taxon>Araneus</taxon>
    </lineage>
</organism>
<comment type="caution">
    <text evidence="1">The sequence shown here is derived from an EMBL/GenBank/DDBJ whole genome shotgun (WGS) entry which is preliminary data.</text>
</comment>
<evidence type="ECO:0000313" key="2">
    <source>
        <dbReference type="Proteomes" id="UP000499080"/>
    </source>
</evidence>
<keyword evidence="2" id="KW-1185">Reference proteome</keyword>
<dbReference type="EMBL" id="BGPR01004938">
    <property type="protein sequence ID" value="GBN05050.1"/>
    <property type="molecule type" value="Genomic_DNA"/>
</dbReference>
<gene>
    <name evidence="1" type="ORF">AVEN_71186_1</name>
</gene>
<proteinExistence type="predicted"/>
<evidence type="ECO:0000313" key="1">
    <source>
        <dbReference type="EMBL" id="GBN05050.1"/>
    </source>
</evidence>
<name>A0A4Y2KSQ5_ARAVE</name>
<dbReference type="AlphaFoldDB" id="A0A4Y2KSQ5"/>
<dbReference type="Proteomes" id="UP000499080">
    <property type="component" value="Unassembled WGS sequence"/>
</dbReference>
<protein>
    <recommendedName>
        <fullName evidence="3">Endonuclease/exonuclease/phosphatase domain-containing protein</fullName>
    </recommendedName>
</protein>
<dbReference type="SUPFAM" id="SSF56219">
    <property type="entry name" value="DNase I-like"/>
    <property type="match status" value="1"/>
</dbReference>
<evidence type="ECO:0008006" key="3">
    <source>
        <dbReference type="Google" id="ProtNLM"/>
    </source>
</evidence>
<sequence>MKSHIDKDVPILVMGDFNVDVKRNEKAFGFMKKHFDLNMVPTNYPSTLEKCFNTFTPACTTGGSHLDIPSGGGCHWWFTLGYPIGWRVPLVVHTWISHRVAGATGGSHLDIPSGGGCHRCLTLGYPIGRHVPPVAHTWISHWTIPHKFSYCALVLQCRPIKESALRAAAWWKETLFSKLA</sequence>
<dbReference type="InterPro" id="IPR036691">
    <property type="entry name" value="Endo/exonu/phosph_ase_sf"/>
</dbReference>
<accession>A0A4Y2KSQ5</accession>
<reference evidence="1 2" key="1">
    <citation type="journal article" date="2019" name="Sci. Rep.">
        <title>Orb-weaving spider Araneus ventricosus genome elucidates the spidroin gene catalogue.</title>
        <authorList>
            <person name="Kono N."/>
            <person name="Nakamura H."/>
            <person name="Ohtoshi R."/>
            <person name="Moran D.A.P."/>
            <person name="Shinohara A."/>
            <person name="Yoshida Y."/>
            <person name="Fujiwara M."/>
            <person name="Mori M."/>
            <person name="Tomita M."/>
            <person name="Arakawa K."/>
        </authorList>
    </citation>
    <scope>NUCLEOTIDE SEQUENCE [LARGE SCALE GENOMIC DNA]</scope>
</reference>